<dbReference type="Pfam" id="PF24513">
    <property type="entry name" value="DUF7593"/>
    <property type="match status" value="1"/>
</dbReference>
<evidence type="ECO:0000256" key="1">
    <source>
        <dbReference type="PROSITE-ProRule" id="PRU00023"/>
    </source>
</evidence>
<proteinExistence type="predicted"/>
<evidence type="ECO:0000259" key="4">
    <source>
        <dbReference type="Pfam" id="PF24521"/>
    </source>
</evidence>
<feature type="compositionally biased region" description="Basic residues" evidence="2">
    <location>
        <begin position="289"/>
        <end position="298"/>
    </location>
</feature>
<dbReference type="SUPFAM" id="SSF48403">
    <property type="entry name" value="Ankyrin repeat"/>
    <property type="match status" value="1"/>
</dbReference>
<feature type="repeat" description="ANK" evidence="1">
    <location>
        <begin position="391"/>
        <end position="423"/>
    </location>
</feature>
<feature type="region of interest" description="Disordered" evidence="2">
    <location>
        <begin position="1348"/>
        <end position="1399"/>
    </location>
</feature>
<feature type="compositionally biased region" description="Basic and acidic residues" evidence="2">
    <location>
        <begin position="178"/>
        <end position="190"/>
    </location>
</feature>
<feature type="compositionally biased region" description="Low complexity" evidence="2">
    <location>
        <begin position="141"/>
        <end position="164"/>
    </location>
</feature>
<evidence type="ECO:0000256" key="2">
    <source>
        <dbReference type="SAM" id="MobiDB-lite"/>
    </source>
</evidence>
<feature type="compositionally biased region" description="Polar residues" evidence="2">
    <location>
        <begin position="486"/>
        <end position="497"/>
    </location>
</feature>
<evidence type="ECO:0000313" key="6">
    <source>
        <dbReference type="Proteomes" id="UP000887226"/>
    </source>
</evidence>
<feature type="compositionally biased region" description="Basic and acidic residues" evidence="2">
    <location>
        <begin position="752"/>
        <end position="762"/>
    </location>
</feature>
<dbReference type="InterPro" id="IPR036770">
    <property type="entry name" value="Ankyrin_rpt-contain_sf"/>
</dbReference>
<dbReference type="Pfam" id="PF24521">
    <property type="entry name" value="Ank_KRIT1"/>
    <property type="match status" value="1"/>
</dbReference>
<dbReference type="InterPro" id="IPR056015">
    <property type="entry name" value="DUF7593"/>
</dbReference>
<feature type="compositionally biased region" description="Basic and acidic residues" evidence="2">
    <location>
        <begin position="1021"/>
        <end position="1068"/>
    </location>
</feature>
<feature type="repeat" description="ANK" evidence="1">
    <location>
        <begin position="358"/>
        <end position="390"/>
    </location>
</feature>
<feature type="region of interest" description="Disordered" evidence="2">
    <location>
        <begin position="449"/>
        <end position="497"/>
    </location>
</feature>
<dbReference type="InterPro" id="IPR002110">
    <property type="entry name" value="Ankyrin_rpt"/>
</dbReference>
<gene>
    <name evidence="5" type="ORF">BJ878DRAFT_417062</name>
</gene>
<protein>
    <submittedName>
        <fullName evidence="5">Uncharacterized protein</fullName>
    </submittedName>
</protein>
<feature type="domain" description="KRIT1 ARM-repeats" evidence="4">
    <location>
        <begin position="489"/>
        <end position="637"/>
    </location>
</feature>
<keyword evidence="1" id="KW-0040">ANK repeat</keyword>
<feature type="compositionally biased region" description="Polar residues" evidence="2">
    <location>
        <begin position="906"/>
        <end position="918"/>
    </location>
</feature>
<dbReference type="InterPro" id="IPR053210">
    <property type="entry name" value="ANKRD12"/>
</dbReference>
<feature type="compositionally biased region" description="Basic and acidic residues" evidence="2">
    <location>
        <begin position="216"/>
        <end position="226"/>
    </location>
</feature>
<dbReference type="SMART" id="SM00248">
    <property type="entry name" value="ANK"/>
    <property type="match status" value="5"/>
</dbReference>
<dbReference type="PROSITE" id="PS50297">
    <property type="entry name" value="ANK_REP_REGION"/>
    <property type="match status" value="2"/>
</dbReference>
<dbReference type="GO" id="GO:0005654">
    <property type="term" value="C:nucleoplasm"/>
    <property type="evidence" value="ECO:0007669"/>
    <property type="project" value="TreeGrafter"/>
</dbReference>
<feature type="compositionally biased region" description="Basic and acidic residues" evidence="2">
    <location>
        <begin position="728"/>
        <end position="743"/>
    </location>
</feature>
<feature type="compositionally biased region" description="Basic and acidic residues" evidence="2">
    <location>
        <begin position="651"/>
        <end position="670"/>
    </location>
</feature>
<reference evidence="5" key="1">
    <citation type="journal article" date="2021" name="IMA Fungus">
        <title>Genomic characterization of three marine fungi, including Emericellopsis atlantica sp. nov. with signatures of a generalist lifestyle and marine biomass degradation.</title>
        <authorList>
            <person name="Hagestad O.C."/>
            <person name="Hou L."/>
            <person name="Andersen J.H."/>
            <person name="Hansen E.H."/>
            <person name="Altermark B."/>
            <person name="Li C."/>
            <person name="Kuhnert E."/>
            <person name="Cox R.J."/>
            <person name="Crous P.W."/>
            <person name="Spatafora J.W."/>
            <person name="Lail K."/>
            <person name="Amirebrahimi M."/>
            <person name="Lipzen A."/>
            <person name="Pangilinan J."/>
            <person name="Andreopoulos W."/>
            <person name="Hayes R.D."/>
            <person name="Ng V."/>
            <person name="Grigoriev I.V."/>
            <person name="Jackson S.A."/>
            <person name="Sutton T.D.S."/>
            <person name="Dobson A.D.W."/>
            <person name="Rama T."/>
        </authorList>
    </citation>
    <scope>NUCLEOTIDE SEQUENCE</scope>
    <source>
        <strain evidence="5">TRa3180A</strain>
    </source>
</reference>
<dbReference type="EMBL" id="MU253806">
    <property type="protein sequence ID" value="KAG9246393.1"/>
    <property type="molecule type" value="Genomic_DNA"/>
</dbReference>
<accession>A0A9P7Z7N1</accession>
<evidence type="ECO:0000259" key="3">
    <source>
        <dbReference type="Pfam" id="PF24513"/>
    </source>
</evidence>
<feature type="compositionally biased region" description="Polar residues" evidence="2">
    <location>
        <begin position="769"/>
        <end position="778"/>
    </location>
</feature>
<feature type="compositionally biased region" description="Basic and acidic residues" evidence="2">
    <location>
        <begin position="452"/>
        <end position="482"/>
    </location>
</feature>
<feature type="compositionally biased region" description="Basic and acidic residues" evidence="2">
    <location>
        <begin position="39"/>
        <end position="58"/>
    </location>
</feature>
<evidence type="ECO:0000313" key="5">
    <source>
        <dbReference type="EMBL" id="KAG9246393.1"/>
    </source>
</evidence>
<dbReference type="Pfam" id="PF12796">
    <property type="entry name" value="Ank_2"/>
    <property type="match status" value="1"/>
</dbReference>
<feature type="compositionally biased region" description="Basic and acidic residues" evidence="2">
    <location>
        <begin position="919"/>
        <end position="951"/>
    </location>
</feature>
<feature type="compositionally biased region" description="Polar residues" evidence="2">
    <location>
        <begin position="250"/>
        <end position="261"/>
    </location>
</feature>
<sequence>MELDQVPGDTGVKSDSEAETIVLPGKDGHSPSKIRKSIKHEDKSEMEDGKLDAEREYDGLMDGLPPMVNGGSRSNGSGAGGAGQNGSSSGRKASHGGSESEPATSSSLGKRKRPKHGITSTSTKKDYDHHDNDYSIHDNASSSLSIPSPSSPIANARLSSSRSASESEDSRSPSPPLKSRDKAKSVDHIVSRRKLSGSSDEGEIGRFEIQRSSGVELKESRDRASNKIEVNSCKRTRSISPPARNHRRSLSTQTHSKSSRGLSHKKKRIPSPLQSADYRSDESSTSDKSHRRRSRLRHLAAPATSDSAISPAKMAPHKKNVNSSGQTQFARACATGKLDKVKQALEARPDDLNEGDYAQNTPLHTASLMGHVAVVEFLLKAGCAVDPVNAARDTPLHDAIDNSHLDVVILLLDAGANPRKANGKGEDPYDLVEEETDVTDELHEAILAAKARTNDRRSEDEQMLDESKDSPHDTPPTRDSGHTSRRNPSTRAIKTSDSTLYQSFNLSELRKAAGQNDSNTVVRIIEVHNNNIDDPKSLIIAAKAGNHDVINMLLGYGGFNPDPDPLDNQPPESSTPVLAAIGRDNLEVIKLFINQPDFDPTRRVKGETYFEIAKRRGGSIWKDEESLLREAYDKYKKSHKSSPNKPRSPGMRRDGRDADAKRTARRDEQQPARSHNRRLSSQMNKDSEGNRNVDQNTAKRGPGRPRKEDHPSGGGITPLGPPKQKPPRKSEADHAASDSEVAVKPRRKKLVSGKEFRGDRSTAKPRRASITSNASSVSTKDRREGEGDPDKTSRHTSPSIPRVLKPSVKELSCGESSVKLGPDKDRHRSLKRDESKDRISAIRGESPVKRPRKSETPPRLGTQEVTSNYSTSGGQSKRRKIGTDSRTGTKTETLAGPSSVERKSFTKTSPRQVSTSTDPESKNMEKSVRTQRRVEPPERSRTLEKKQEKPSGDTAMWSSQSKEERDLPKRKDTEHPVPKDCLGKEGLSVEDRAIKEADSEREKAEVARQEQKAQEQAACEEESRRHKEETERREKQRQEEAGALAREQKRLKEQRLEQERQKREEQERRRMQLLEQQRAERILAEQERLNKLPPLLRMFDSMYDHTSPEFAKLFRHIDGFRYDTIKEDATGQPNGREEWMLNTHAALLLGEKDLQLSRYTAWERISLSDNCKESIWRTDNGTFTLEHPALQELALVQRYRVAGPEWEIANQCKPLFLGLDIFFVKVSEFMYVVPNFAHLRGLELVVRYREISSGWSPEEGWRSDSPTAEFRPQHKYYINGDLIRQGEVPMSEISTEPFGEERLPTRFGLGITPVLPNDPEFPAYARAQGLSHLLKKYNQQSFQANHEATNGSHHSYNYLHRSNGFTPPGSEKSRSTNGESPALPNGIIPHHIATMVERP</sequence>
<dbReference type="Proteomes" id="UP000887226">
    <property type="component" value="Unassembled WGS sequence"/>
</dbReference>
<dbReference type="PANTHER" id="PTHR24149">
    <property type="entry name" value="ANKYRIN REPEAT DOMAIN-CONTAINING PROTEIN 12"/>
    <property type="match status" value="1"/>
</dbReference>
<feature type="compositionally biased region" description="Polar residues" evidence="2">
    <location>
        <begin position="863"/>
        <end position="875"/>
    </location>
</feature>
<feature type="compositionally biased region" description="Basic and acidic residues" evidence="2">
    <location>
        <begin position="821"/>
        <end position="840"/>
    </location>
</feature>
<feature type="compositionally biased region" description="Basic and acidic residues" evidence="2">
    <location>
        <begin position="961"/>
        <end position="1013"/>
    </location>
</feature>
<feature type="region of interest" description="Disordered" evidence="2">
    <location>
        <begin position="634"/>
        <end position="1068"/>
    </location>
</feature>
<dbReference type="Gene3D" id="1.25.40.20">
    <property type="entry name" value="Ankyrin repeat-containing domain"/>
    <property type="match status" value="2"/>
</dbReference>
<feature type="compositionally biased region" description="Basic and acidic residues" evidence="2">
    <location>
        <begin position="779"/>
        <end position="793"/>
    </location>
</feature>
<dbReference type="PROSITE" id="PS50088">
    <property type="entry name" value="ANK_REPEAT"/>
    <property type="match status" value="2"/>
</dbReference>
<feature type="domain" description="DUF7593" evidence="3">
    <location>
        <begin position="1088"/>
        <end position="1238"/>
    </location>
</feature>
<feature type="compositionally biased region" description="Basic and acidic residues" evidence="2">
    <location>
        <begin position="278"/>
        <end position="288"/>
    </location>
</feature>
<feature type="region of interest" description="Disordered" evidence="2">
    <location>
        <begin position="1"/>
        <end position="327"/>
    </location>
</feature>
<keyword evidence="6" id="KW-1185">Reference proteome</keyword>
<dbReference type="InterPro" id="IPR056485">
    <property type="entry name" value="ARM_KRIT1"/>
</dbReference>
<dbReference type="PANTHER" id="PTHR24149:SF14">
    <property type="entry name" value="ANKYRIN REPEAT DOMAIN 12"/>
    <property type="match status" value="1"/>
</dbReference>
<feature type="compositionally biased region" description="Basic and acidic residues" evidence="2">
    <location>
        <begin position="123"/>
        <end position="136"/>
    </location>
</feature>
<comment type="caution">
    <text evidence="5">The sequence shown here is derived from an EMBL/GenBank/DDBJ whole genome shotgun (WGS) entry which is preliminary data.</text>
</comment>
<dbReference type="OrthoDB" id="194358at2759"/>
<organism evidence="5 6">
    <name type="scientific">Calycina marina</name>
    <dbReference type="NCBI Taxonomy" id="1763456"/>
    <lineage>
        <taxon>Eukaryota</taxon>
        <taxon>Fungi</taxon>
        <taxon>Dikarya</taxon>
        <taxon>Ascomycota</taxon>
        <taxon>Pezizomycotina</taxon>
        <taxon>Leotiomycetes</taxon>
        <taxon>Helotiales</taxon>
        <taxon>Pezizellaceae</taxon>
        <taxon>Calycina</taxon>
    </lineage>
</organism>
<name>A0A9P7Z7N1_9HELO</name>